<dbReference type="Proteomes" id="UP001500888">
    <property type="component" value="Unassembled WGS sequence"/>
</dbReference>
<comment type="caution">
    <text evidence="1">The sequence shown here is derived from an EMBL/GenBank/DDBJ whole genome shotgun (WGS) entry which is preliminary data.</text>
</comment>
<gene>
    <name evidence="1" type="ORF">GCM10022226_72740</name>
</gene>
<protein>
    <submittedName>
        <fullName evidence="1">Uncharacterized protein</fullName>
    </submittedName>
</protein>
<sequence>MDRLAGYAGGLTHESTGELAFTDSSRRTGRLFFLFFIDTSFPGSCADTGRVRTVGSYPVRTRPQVARHAPAGPAGTTATGCRRTGPLEDWSCIGLPIVVRVTVTGVGGRVICR</sequence>
<dbReference type="EMBL" id="BAAAZR010000043">
    <property type="protein sequence ID" value="GAA3839859.1"/>
    <property type="molecule type" value="Genomic_DNA"/>
</dbReference>
<evidence type="ECO:0000313" key="2">
    <source>
        <dbReference type="Proteomes" id="UP001500888"/>
    </source>
</evidence>
<reference evidence="2" key="1">
    <citation type="journal article" date="2019" name="Int. J. Syst. Evol. Microbiol.">
        <title>The Global Catalogue of Microorganisms (GCM) 10K type strain sequencing project: providing services to taxonomists for standard genome sequencing and annotation.</title>
        <authorList>
            <consortium name="The Broad Institute Genomics Platform"/>
            <consortium name="The Broad Institute Genome Sequencing Center for Infectious Disease"/>
            <person name="Wu L."/>
            <person name="Ma J."/>
        </authorList>
    </citation>
    <scope>NUCLEOTIDE SEQUENCE [LARGE SCALE GENOMIC DNA]</scope>
    <source>
        <strain evidence="2">JCM 16908</strain>
    </source>
</reference>
<evidence type="ECO:0000313" key="1">
    <source>
        <dbReference type="EMBL" id="GAA3839859.1"/>
    </source>
</evidence>
<keyword evidence="2" id="KW-1185">Reference proteome</keyword>
<name>A0ABP7JAS8_9ACTN</name>
<proteinExistence type="predicted"/>
<accession>A0ABP7JAS8</accession>
<organism evidence="1 2">
    <name type="scientific">Sphaerisporangium flaviroseum</name>
    <dbReference type="NCBI Taxonomy" id="509199"/>
    <lineage>
        <taxon>Bacteria</taxon>
        <taxon>Bacillati</taxon>
        <taxon>Actinomycetota</taxon>
        <taxon>Actinomycetes</taxon>
        <taxon>Streptosporangiales</taxon>
        <taxon>Streptosporangiaceae</taxon>
        <taxon>Sphaerisporangium</taxon>
    </lineage>
</organism>